<comment type="caution">
    <text evidence="2">The sequence shown here is derived from an EMBL/GenBank/DDBJ whole genome shotgun (WGS) entry which is preliminary data.</text>
</comment>
<evidence type="ECO:0000313" key="3">
    <source>
        <dbReference type="Proteomes" id="UP001148838"/>
    </source>
</evidence>
<proteinExistence type="predicted"/>
<organism evidence="2 3">
    <name type="scientific">Periplaneta americana</name>
    <name type="common">American cockroach</name>
    <name type="synonym">Blatta americana</name>
    <dbReference type="NCBI Taxonomy" id="6978"/>
    <lineage>
        <taxon>Eukaryota</taxon>
        <taxon>Metazoa</taxon>
        <taxon>Ecdysozoa</taxon>
        <taxon>Arthropoda</taxon>
        <taxon>Hexapoda</taxon>
        <taxon>Insecta</taxon>
        <taxon>Pterygota</taxon>
        <taxon>Neoptera</taxon>
        <taxon>Polyneoptera</taxon>
        <taxon>Dictyoptera</taxon>
        <taxon>Blattodea</taxon>
        <taxon>Blattoidea</taxon>
        <taxon>Blattidae</taxon>
        <taxon>Blattinae</taxon>
        <taxon>Periplaneta</taxon>
    </lineage>
</organism>
<name>A0ABQ8TIW9_PERAM</name>
<reference evidence="2 3" key="1">
    <citation type="journal article" date="2022" name="Allergy">
        <title>Genome assembly and annotation of Periplaneta americana reveal a comprehensive cockroach allergen profile.</title>
        <authorList>
            <person name="Wang L."/>
            <person name="Xiong Q."/>
            <person name="Saelim N."/>
            <person name="Wang L."/>
            <person name="Nong W."/>
            <person name="Wan A.T."/>
            <person name="Shi M."/>
            <person name="Liu X."/>
            <person name="Cao Q."/>
            <person name="Hui J.H.L."/>
            <person name="Sookrung N."/>
            <person name="Leung T.F."/>
            <person name="Tungtrongchitr A."/>
            <person name="Tsui S.K.W."/>
        </authorList>
    </citation>
    <scope>NUCLEOTIDE SEQUENCE [LARGE SCALE GENOMIC DNA]</scope>
    <source>
        <strain evidence="2">PWHHKU_190912</strain>
    </source>
</reference>
<keyword evidence="3" id="KW-1185">Reference proteome</keyword>
<dbReference type="Proteomes" id="UP001148838">
    <property type="component" value="Unassembled WGS sequence"/>
</dbReference>
<protein>
    <submittedName>
        <fullName evidence="2">Uncharacterized protein</fullName>
    </submittedName>
</protein>
<accession>A0ABQ8TIW9</accession>
<sequence>MAGLCEGGNEPPGSLKAKQRSSEHFTLGLASLTLRAKTAQLLQRGEQKQVEEIGMRPEAKRAPADCSGETTCLTHVSDKLLPRPQQYKTSAVITELAEVHFMYGKADGNAALARRLYPDRWISRGGPNSWPPRSPDFNSIDFYLRIHL</sequence>
<gene>
    <name evidence="2" type="ORF">ANN_12460</name>
</gene>
<feature type="region of interest" description="Disordered" evidence="1">
    <location>
        <begin position="1"/>
        <end position="20"/>
    </location>
</feature>
<evidence type="ECO:0000256" key="1">
    <source>
        <dbReference type="SAM" id="MobiDB-lite"/>
    </source>
</evidence>
<evidence type="ECO:0000313" key="2">
    <source>
        <dbReference type="EMBL" id="KAJ4445775.1"/>
    </source>
</evidence>
<dbReference type="EMBL" id="JAJSOF020000009">
    <property type="protein sequence ID" value="KAJ4445775.1"/>
    <property type="molecule type" value="Genomic_DNA"/>
</dbReference>